<evidence type="ECO:0000256" key="1">
    <source>
        <dbReference type="ARBA" id="ARBA00003217"/>
    </source>
</evidence>
<dbReference type="InterPro" id="IPR012907">
    <property type="entry name" value="Peptidase_S11_C"/>
</dbReference>
<keyword evidence="6" id="KW-0645">Protease</keyword>
<dbReference type="SUPFAM" id="SSF56601">
    <property type="entry name" value="beta-lactamase/transpeptidase-like"/>
    <property type="match status" value="1"/>
</dbReference>
<comment type="function">
    <text evidence="1">Removes C-terminal D-alanyl residues from sugar-peptide cell wall precursors.</text>
</comment>
<evidence type="ECO:0000313" key="17">
    <source>
        <dbReference type="Proteomes" id="UP000184394"/>
    </source>
</evidence>
<dbReference type="AlphaFoldDB" id="A0A1M7H2Z7"/>
<sequence>MRIFFRAIILFLCVGIAFTFISADISDDSEPAAYVLIEADTGTVLDAKNENIRTNPGYLTKLMSILVTAKCIEKGELSVNEILTASESVSGTNGSVVWLQSGDKMSVEELLKAVIIGNANDAVTVLAEHISGNIDGFVMDMNAEAFELGLRDTYFVSPYGYADESNYTTAHDMAVICAELSRFDFLEPYFKIWRDFIKNGQVELVSENTLTRDYGPHIGFKASHFKENGYFLAEGGRNSSGYTFITVVFGAQNEEQSFKKGKELLKMAFSGYRVVSTEFPEEMLVPLKVKKGVESAVEIGIKEQGKAAVAKENKEIRAKVVIPEYISAPVKEGQPIGTAAFFNGDTLVFETDIITKSSVPVLTWDYVLKQMMYKMIEK</sequence>
<dbReference type="InterPro" id="IPR018044">
    <property type="entry name" value="Peptidase_S11"/>
</dbReference>
<evidence type="ECO:0000256" key="13">
    <source>
        <dbReference type="PIRSR" id="PIRSR618044-2"/>
    </source>
</evidence>
<evidence type="ECO:0000256" key="9">
    <source>
        <dbReference type="ARBA" id="ARBA00022960"/>
    </source>
</evidence>
<evidence type="ECO:0000256" key="6">
    <source>
        <dbReference type="ARBA" id="ARBA00022670"/>
    </source>
</evidence>
<proteinExistence type="inferred from homology"/>
<dbReference type="RefSeq" id="WP_072948408.1">
    <property type="nucleotide sequence ID" value="NZ_FRCT01000002.1"/>
</dbReference>
<dbReference type="PANTHER" id="PTHR21581">
    <property type="entry name" value="D-ALANYL-D-ALANINE CARBOXYPEPTIDASE"/>
    <property type="match status" value="1"/>
</dbReference>
<keyword evidence="5 16" id="KW-0121">Carboxypeptidase</keyword>
<comment type="similarity">
    <text evidence="3 14">Belongs to the peptidase S11 family.</text>
</comment>
<evidence type="ECO:0000313" key="16">
    <source>
        <dbReference type="EMBL" id="SHM22850.1"/>
    </source>
</evidence>
<evidence type="ECO:0000259" key="15">
    <source>
        <dbReference type="SMART" id="SM00936"/>
    </source>
</evidence>
<dbReference type="GO" id="GO:0008360">
    <property type="term" value="P:regulation of cell shape"/>
    <property type="evidence" value="ECO:0007669"/>
    <property type="project" value="UniProtKB-KW"/>
</dbReference>
<dbReference type="PANTHER" id="PTHR21581:SF6">
    <property type="entry name" value="TRAFFICKING PROTEIN PARTICLE COMPLEX SUBUNIT 12"/>
    <property type="match status" value="1"/>
</dbReference>
<evidence type="ECO:0000256" key="11">
    <source>
        <dbReference type="ARBA" id="ARBA00023316"/>
    </source>
</evidence>
<name>A0A1M7H2Z7_RUMFL</name>
<organism evidence="16 17">
    <name type="scientific">Ruminococcus flavefaciens</name>
    <dbReference type="NCBI Taxonomy" id="1265"/>
    <lineage>
        <taxon>Bacteria</taxon>
        <taxon>Bacillati</taxon>
        <taxon>Bacillota</taxon>
        <taxon>Clostridia</taxon>
        <taxon>Eubacteriales</taxon>
        <taxon>Oscillospiraceae</taxon>
        <taxon>Ruminococcus</taxon>
    </lineage>
</organism>
<dbReference type="GO" id="GO:0009252">
    <property type="term" value="P:peptidoglycan biosynthetic process"/>
    <property type="evidence" value="ECO:0007669"/>
    <property type="project" value="UniProtKB-UniPathway"/>
</dbReference>
<dbReference type="OrthoDB" id="9791132at2"/>
<dbReference type="Gene3D" id="2.60.410.10">
    <property type="entry name" value="D-Ala-D-Ala carboxypeptidase, C-terminal domain"/>
    <property type="match status" value="1"/>
</dbReference>
<evidence type="ECO:0000256" key="14">
    <source>
        <dbReference type="RuleBase" id="RU004016"/>
    </source>
</evidence>
<dbReference type="SUPFAM" id="SSF69189">
    <property type="entry name" value="Penicillin-binding protein associated domain"/>
    <property type="match status" value="1"/>
</dbReference>
<dbReference type="UniPathway" id="UPA00219"/>
<evidence type="ECO:0000256" key="2">
    <source>
        <dbReference type="ARBA" id="ARBA00004752"/>
    </source>
</evidence>
<dbReference type="EC" id="3.4.16.4" evidence="4"/>
<dbReference type="Proteomes" id="UP000184394">
    <property type="component" value="Unassembled WGS sequence"/>
</dbReference>
<dbReference type="InterPro" id="IPR001967">
    <property type="entry name" value="Peptidase_S11_N"/>
</dbReference>
<accession>A0A1M7H2Z7</accession>
<feature type="binding site" evidence="13">
    <location>
        <position position="221"/>
    </location>
    <ligand>
        <name>substrate</name>
    </ligand>
</feature>
<evidence type="ECO:0000256" key="3">
    <source>
        <dbReference type="ARBA" id="ARBA00007164"/>
    </source>
</evidence>
<keyword evidence="8" id="KW-0378">Hydrolase</keyword>
<gene>
    <name evidence="16" type="ORF">SAMN04487860_10289</name>
</gene>
<dbReference type="InterPro" id="IPR037167">
    <property type="entry name" value="Peptidase_S11_C_sf"/>
</dbReference>
<feature type="domain" description="Peptidase S11 D-Ala-D-Ala carboxypeptidase A C-terminal" evidence="15">
    <location>
        <begin position="269"/>
        <end position="361"/>
    </location>
</feature>
<evidence type="ECO:0000256" key="10">
    <source>
        <dbReference type="ARBA" id="ARBA00022984"/>
    </source>
</evidence>
<dbReference type="GO" id="GO:0009002">
    <property type="term" value="F:serine-type D-Ala-D-Ala carboxypeptidase activity"/>
    <property type="evidence" value="ECO:0007669"/>
    <property type="project" value="UniProtKB-EC"/>
</dbReference>
<evidence type="ECO:0000256" key="7">
    <source>
        <dbReference type="ARBA" id="ARBA00022729"/>
    </source>
</evidence>
<evidence type="ECO:0000256" key="8">
    <source>
        <dbReference type="ARBA" id="ARBA00022801"/>
    </source>
</evidence>
<dbReference type="InterPro" id="IPR012338">
    <property type="entry name" value="Beta-lactam/transpept-like"/>
</dbReference>
<dbReference type="Pfam" id="PF07943">
    <property type="entry name" value="PBP5_C"/>
    <property type="match status" value="1"/>
</dbReference>
<evidence type="ECO:0000256" key="4">
    <source>
        <dbReference type="ARBA" id="ARBA00012448"/>
    </source>
</evidence>
<dbReference type="GO" id="GO:0006508">
    <property type="term" value="P:proteolysis"/>
    <property type="evidence" value="ECO:0007669"/>
    <property type="project" value="UniProtKB-KW"/>
</dbReference>
<dbReference type="GO" id="GO:0071555">
    <property type="term" value="P:cell wall organization"/>
    <property type="evidence" value="ECO:0007669"/>
    <property type="project" value="UniProtKB-KW"/>
</dbReference>
<reference evidence="16 17" key="1">
    <citation type="submission" date="2016-11" db="EMBL/GenBank/DDBJ databases">
        <authorList>
            <person name="Jaros S."/>
            <person name="Januszkiewicz K."/>
            <person name="Wedrychowicz H."/>
        </authorList>
    </citation>
    <scope>NUCLEOTIDE SEQUENCE [LARGE SCALE GENOMIC DNA]</scope>
    <source>
        <strain evidence="16 17">Y1</strain>
    </source>
</reference>
<dbReference type="SMART" id="SM00936">
    <property type="entry name" value="PBP5_C"/>
    <property type="match status" value="1"/>
</dbReference>
<evidence type="ECO:0000256" key="12">
    <source>
        <dbReference type="ARBA" id="ARBA00034000"/>
    </source>
</evidence>
<comment type="pathway">
    <text evidence="2">Cell wall biogenesis; peptidoglycan biosynthesis.</text>
</comment>
<dbReference type="InterPro" id="IPR015956">
    <property type="entry name" value="Peniciliin-bd_prot_C_sf"/>
</dbReference>
<comment type="catalytic activity">
    <reaction evidence="12">
        <text>Preferential cleavage: (Ac)2-L-Lys-D-Ala-|-D-Ala. Also transpeptidation of peptidyl-alanyl moieties that are N-acyl substituents of D-alanine.</text>
        <dbReference type="EC" id="3.4.16.4"/>
    </reaction>
</comment>
<keyword evidence="7" id="KW-0732">Signal</keyword>
<keyword evidence="10" id="KW-0573">Peptidoglycan synthesis</keyword>
<dbReference type="PRINTS" id="PR00725">
    <property type="entry name" value="DADACBPTASE1"/>
</dbReference>
<dbReference type="Pfam" id="PF00768">
    <property type="entry name" value="Peptidase_S11"/>
    <property type="match status" value="1"/>
</dbReference>
<protein>
    <recommendedName>
        <fullName evidence="4">serine-type D-Ala-D-Ala carboxypeptidase</fullName>
        <ecNumber evidence="4">3.4.16.4</ecNumber>
    </recommendedName>
</protein>
<dbReference type="Gene3D" id="3.40.710.10">
    <property type="entry name" value="DD-peptidase/beta-lactamase superfamily"/>
    <property type="match status" value="1"/>
</dbReference>
<keyword evidence="9" id="KW-0133">Cell shape</keyword>
<keyword evidence="11" id="KW-0961">Cell wall biogenesis/degradation</keyword>
<dbReference type="EMBL" id="FRCT01000002">
    <property type="protein sequence ID" value="SHM22850.1"/>
    <property type="molecule type" value="Genomic_DNA"/>
</dbReference>
<evidence type="ECO:0000256" key="5">
    <source>
        <dbReference type="ARBA" id="ARBA00022645"/>
    </source>
</evidence>